<feature type="transmembrane region" description="Helical" evidence="7">
    <location>
        <begin position="597"/>
        <end position="616"/>
    </location>
</feature>
<dbReference type="STRING" id="337451.A0A3S3MCP1"/>
<dbReference type="OrthoDB" id="9970435at2759"/>
<dbReference type="InterPro" id="IPR052486">
    <property type="entry name" value="PHO1"/>
</dbReference>
<comment type="similarity">
    <text evidence="2">Belongs to the SYG1 (TC 2.A.94) family.</text>
</comment>
<dbReference type="PANTHER" id="PTHR48477:SF1">
    <property type="entry name" value="PHOSPHATE TRANSPORTER PHO1"/>
    <property type="match status" value="1"/>
</dbReference>
<dbReference type="GO" id="GO:0016020">
    <property type="term" value="C:membrane"/>
    <property type="evidence" value="ECO:0007669"/>
    <property type="project" value="UniProtKB-SubCell"/>
</dbReference>
<protein>
    <submittedName>
        <fullName evidence="10">Phosphate transporter PHO1-like protein</fullName>
    </submittedName>
</protein>
<comment type="subcellular location">
    <subcellularLocation>
        <location evidence="1">Membrane</location>
        <topology evidence="1">Multi-pass membrane protein</topology>
    </subcellularLocation>
</comment>
<comment type="caution">
    <text evidence="10">The sequence shown here is derived from an EMBL/GenBank/DDBJ whole genome shotgun (WGS) entry which is preliminary data.</text>
</comment>
<feature type="transmembrane region" description="Helical" evidence="7">
    <location>
        <begin position="449"/>
        <end position="470"/>
    </location>
</feature>
<dbReference type="Pfam" id="PF03105">
    <property type="entry name" value="SPX"/>
    <property type="match status" value="2"/>
</dbReference>
<dbReference type="PROSITE" id="PS51382">
    <property type="entry name" value="SPX"/>
    <property type="match status" value="1"/>
</dbReference>
<organism evidence="10 11">
    <name type="scientific">Cinnamomum micranthum f. kanehirae</name>
    <dbReference type="NCBI Taxonomy" id="337451"/>
    <lineage>
        <taxon>Eukaryota</taxon>
        <taxon>Viridiplantae</taxon>
        <taxon>Streptophyta</taxon>
        <taxon>Embryophyta</taxon>
        <taxon>Tracheophyta</taxon>
        <taxon>Spermatophyta</taxon>
        <taxon>Magnoliopsida</taxon>
        <taxon>Magnoliidae</taxon>
        <taxon>Laurales</taxon>
        <taxon>Lauraceae</taxon>
        <taxon>Cinnamomum</taxon>
    </lineage>
</organism>
<accession>A0A3S3MCP1</accession>
<dbReference type="PROSITE" id="PS51380">
    <property type="entry name" value="EXS"/>
    <property type="match status" value="1"/>
</dbReference>
<name>A0A3S3MCP1_9MAGN</name>
<dbReference type="InterPro" id="IPR004342">
    <property type="entry name" value="EXS_C"/>
</dbReference>
<keyword evidence="3 7" id="KW-0812">Transmembrane</keyword>
<dbReference type="GO" id="GO:0016036">
    <property type="term" value="P:cellular response to phosphate starvation"/>
    <property type="evidence" value="ECO:0007669"/>
    <property type="project" value="InterPro"/>
</dbReference>
<keyword evidence="5 7" id="KW-0472">Membrane</keyword>
<dbReference type="InterPro" id="IPR004331">
    <property type="entry name" value="SPX_dom"/>
</dbReference>
<keyword evidence="4 7" id="KW-1133">Transmembrane helix</keyword>
<evidence type="ECO:0000313" key="10">
    <source>
        <dbReference type="EMBL" id="RWR81161.1"/>
    </source>
</evidence>
<evidence type="ECO:0000256" key="5">
    <source>
        <dbReference type="ARBA" id="ARBA00023136"/>
    </source>
</evidence>
<evidence type="ECO:0000313" key="11">
    <source>
        <dbReference type="Proteomes" id="UP000283530"/>
    </source>
</evidence>
<proteinExistence type="inferred from homology"/>
<reference evidence="10 11" key="1">
    <citation type="journal article" date="2019" name="Nat. Plants">
        <title>Stout camphor tree genome fills gaps in understanding of flowering plant genome evolution.</title>
        <authorList>
            <person name="Chaw S.M."/>
            <person name="Liu Y.C."/>
            <person name="Wu Y.W."/>
            <person name="Wang H.Y."/>
            <person name="Lin C.I."/>
            <person name="Wu C.S."/>
            <person name="Ke H.M."/>
            <person name="Chang L.Y."/>
            <person name="Hsu C.Y."/>
            <person name="Yang H.T."/>
            <person name="Sudianto E."/>
            <person name="Hsu M.H."/>
            <person name="Wu K.P."/>
            <person name="Wang L.N."/>
            <person name="Leebens-Mack J.H."/>
            <person name="Tsai I.J."/>
        </authorList>
    </citation>
    <scope>NUCLEOTIDE SEQUENCE [LARGE SCALE GENOMIC DNA]</scope>
    <source>
        <strain evidence="11">cv. Chaw 1501</strain>
        <tissue evidence="10">Young leaves</tissue>
    </source>
</reference>
<dbReference type="EMBL" id="QPKB01000003">
    <property type="protein sequence ID" value="RWR81161.1"/>
    <property type="molecule type" value="Genomic_DNA"/>
</dbReference>
<dbReference type="Pfam" id="PF03124">
    <property type="entry name" value="EXS"/>
    <property type="match status" value="1"/>
</dbReference>
<feature type="region of interest" description="Disordered" evidence="6">
    <location>
        <begin position="131"/>
        <end position="158"/>
    </location>
</feature>
<dbReference type="AlphaFoldDB" id="A0A3S3MCP1"/>
<evidence type="ECO:0000259" key="9">
    <source>
        <dbReference type="PROSITE" id="PS51382"/>
    </source>
</evidence>
<dbReference type="PANTHER" id="PTHR48477">
    <property type="entry name" value="PHOSPHATE TRANSPORTER PHO1"/>
    <property type="match status" value="1"/>
</dbReference>
<sequence>MVKFSKELEAQLIPEWKEAYVNYWQLKKIIKNIKICRSMNPESKDNQHFGFSLLDPIRSFVKKKIIANFTSATEEKPEVKGQGGGDEEDLNGSDLVQLFSEADEIKDFFDILDGEFNKFLDESRRKCLPAKSNSSIRSSDFSGRAEANELTNQDSSPAEEVITALERNGLNFIGSARSKPNKGKPKMWTRMENILASTPASMWEDLMNNPKKENPGDFITRKRIQCAEKMIRGAFVDLYRGLRLLKSYSSLNMVAFRKILKKFDKVSKQQASETYLPAVKRSHFAASYKVVRLTDEVESIFTKNFADNDRKKAMKFLRPQVRKASHFITFLVGLFTGSFVTLFSAYIILAHFSGMFSSTAEAGYIETVYPVLSMFALLSLHIFMYGCNLFMWRSTRINYNFIFEFCPSTALKYRDAFLVCTTLMTMVVGAMVIHLFLRSNGILPGYTDAIPGLLFLLCTGLVFCPFNIFYQSTRYSFLRLIQKIIFSPFYQVLMVDSFMADQLTSQIPLLRHMEFTACYFIAGCFKTHQYQTCSSGKLYKEFAYVISFMPYYWRAMQCARKWFEDGDMNHVANLGKYVSAMLAAGARLMYTKQPTPLRLALVILTSSLALVYQLYWDFVKDWGLFNRRSKNTLLRDELILKHNSIYYASMAFNAILRLTWVETTMHFHITAADNRLLDFFLASLEVIRRGHWNFYRLENEQMNNAGNFRAVKAVPLPFHETDTDD</sequence>
<keyword evidence="11" id="KW-1185">Reference proteome</keyword>
<feature type="compositionally biased region" description="Polar residues" evidence="6">
    <location>
        <begin position="131"/>
        <end position="141"/>
    </location>
</feature>
<dbReference type="Proteomes" id="UP000283530">
    <property type="component" value="Unassembled WGS sequence"/>
</dbReference>
<feature type="transmembrane region" description="Helical" evidence="7">
    <location>
        <begin position="327"/>
        <end position="349"/>
    </location>
</feature>
<feature type="domain" description="EXS" evidence="8">
    <location>
        <begin position="534"/>
        <end position="725"/>
    </location>
</feature>
<evidence type="ECO:0000256" key="6">
    <source>
        <dbReference type="SAM" id="MobiDB-lite"/>
    </source>
</evidence>
<feature type="domain" description="SPX" evidence="9">
    <location>
        <begin position="2"/>
        <end position="277"/>
    </location>
</feature>
<feature type="transmembrane region" description="Helical" evidence="7">
    <location>
        <begin position="644"/>
        <end position="660"/>
    </location>
</feature>
<evidence type="ECO:0000256" key="4">
    <source>
        <dbReference type="ARBA" id="ARBA00022989"/>
    </source>
</evidence>
<evidence type="ECO:0000256" key="3">
    <source>
        <dbReference type="ARBA" id="ARBA00022692"/>
    </source>
</evidence>
<feature type="transmembrane region" description="Helical" evidence="7">
    <location>
        <begin position="413"/>
        <end position="437"/>
    </location>
</feature>
<evidence type="ECO:0000256" key="7">
    <source>
        <dbReference type="SAM" id="Phobius"/>
    </source>
</evidence>
<evidence type="ECO:0000256" key="2">
    <source>
        <dbReference type="ARBA" id="ARBA00009665"/>
    </source>
</evidence>
<gene>
    <name evidence="10" type="ORF">CKAN_00983200</name>
</gene>
<evidence type="ECO:0000259" key="8">
    <source>
        <dbReference type="PROSITE" id="PS51380"/>
    </source>
</evidence>
<evidence type="ECO:0000256" key="1">
    <source>
        <dbReference type="ARBA" id="ARBA00004141"/>
    </source>
</evidence>
<feature type="transmembrane region" description="Helical" evidence="7">
    <location>
        <begin position="369"/>
        <end position="392"/>
    </location>
</feature>